<dbReference type="EMBL" id="JAWDJW010007245">
    <property type="protein sequence ID" value="KAK3062530.1"/>
    <property type="molecule type" value="Genomic_DNA"/>
</dbReference>
<evidence type="ECO:0000313" key="2">
    <source>
        <dbReference type="Proteomes" id="UP001186974"/>
    </source>
</evidence>
<proteinExistence type="predicted"/>
<feature type="non-terminal residue" evidence="1">
    <location>
        <position position="170"/>
    </location>
</feature>
<gene>
    <name evidence="1" type="ORF">LTS18_003877</name>
</gene>
<reference evidence="1" key="1">
    <citation type="submission" date="2024-09" db="EMBL/GenBank/DDBJ databases">
        <title>Black Yeasts Isolated from many extreme environments.</title>
        <authorList>
            <person name="Coleine C."/>
            <person name="Stajich J.E."/>
            <person name="Selbmann L."/>
        </authorList>
    </citation>
    <scope>NUCLEOTIDE SEQUENCE</scope>
    <source>
        <strain evidence="1">CCFEE 5737</strain>
    </source>
</reference>
<sequence length="170" mass="18540">MTKPNTSAAITERAEAFREKARDSNIASNYIINASPEKSPERSLIKGAAHRRLQSLQPGNVKDLRSYLDGARAPERSPERGRSSTPMGRDDEKDYLGGSPDKASRSGTPTPTARDPFERTPSLRPPTRASHKAILGENTPPSATMLALQTMPVRDYPNDPPFQNITNGAT</sequence>
<keyword evidence="2" id="KW-1185">Reference proteome</keyword>
<evidence type="ECO:0000313" key="1">
    <source>
        <dbReference type="EMBL" id="KAK3062530.1"/>
    </source>
</evidence>
<organism evidence="1 2">
    <name type="scientific">Coniosporium uncinatum</name>
    <dbReference type="NCBI Taxonomy" id="93489"/>
    <lineage>
        <taxon>Eukaryota</taxon>
        <taxon>Fungi</taxon>
        <taxon>Dikarya</taxon>
        <taxon>Ascomycota</taxon>
        <taxon>Pezizomycotina</taxon>
        <taxon>Dothideomycetes</taxon>
        <taxon>Dothideomycetes incertae sedis</taxon>
        <taxon>Coniosporium</taxon>
    </lineage>
</organism>
<accession>A0ACC3D698</accession>
<protein>
    <submittedName>
        <fullName evidence="1">Uncharacterized protein</fullName>
    </submittedName>
</protein>
<dbReference type="Proteomes" id="UP001186974">
    <property type="component" value="Unassembled WGS sequence"/>
</dbReference>
<name>A0ACC3D698_9PEZI</name>
<comment type="caution">
    <text evidence="1">The sequence shown here is derived from an EMBL/GenBank/DDBJ whole genome shotgun (WGS) entry which is preliminary data.</text>
</comment>